<evidence type="ECO:0000256" key="1">
    <source>
        <dbReference type="ARBA" id="ARBA00001947"/>
    </source>
</evidence>
<dbReference type="Proteomes" id="UP000730618">
    <property type="component" value="Unassembled WGS sequence"/>
</dbReference>
<dbReference type="CDD" id="cd00118">
    <property type="entry name" value="LysM"/>
    <property type="match status" value="1"/>
</dbReference>
<dbReference type="RefSeq" id="WP_230415298.1">
    <property type="nucleotide sequence ID" value="NZ_CAJVCE010000015.1"/>
</dbReference>
<dbReference type="InterPro" id="IPR034274">
    <property type="entry name" value="ENP1_M14_CPD"/>
</dbReference>
<dbReference type="GO" id="GO:0016787">
    <property type="term" value="F:hydrolase activity"/>
    <property type="evidence" value="ECO:0007669"/>
    <property type="project" value="UniProtKB-KW"/>
</dbReference>
<comment type="caution">
    <text evidence="11">The sequence shown here is derived from an EMBL/GenBank/DDBJ whole genome shotgun (WGS) entry which is preliminary data.</text>
</comment>
<evidence type="ECO:0000256" key="2">
    <source>
        <dbReference type="ARBA" id="ARBA00005988"/>
    </source>
</evidence>
<evidence type="ECO:0000256" key="4">
    <source>
        <dbReference type="ARBA" id="ARBA00022723"/>
    </source>
</evidence>
<evidence type="ECO:0000256" key="6">
    <source>
        <dbReference type="ARBA" id="ARBA00022833"/>
    </source>
</evidence>
<evidence type="ECO:0000259" key="10">
    <source>
        <dbReference type="PROSITE" id="PS52035"/>
    </source>
</evidence>
<dbReference type="SMART" id="SM00257">
    <property type="entry name" value="LysM"/>
    <property type="match status" value="1"/>
</dbReference>
<protein>
    <submittedName>
        <fullName evidence="11">Gamma-D-glutamyl-L-diamino acid endopeptidase 1</fullName>
        <ecNumber evidence="11">3.4.19.11</ecNumber>
    </submittedName>
</protein>
<feature type="domain" description="LysM" evidence="9">
    <location>
        <begin position="2"/>
        <end position="46"/>
    </location>
</feature>
<comment type="cofactor">
    <cofactor evidence="1">
        <name>Zn(2+)</name>
        <dbReference type="ChEBI" id="CHEBI:29105"/>
    </cofactor>
</comment>
<keyword evidence="4" id="KW-0479">Metal-binding</keyword>
<dbReference type="InterPro" id="IPR018392">
    <property type="entry name" value="LysM"/>
</dbReference>
<gene>
    <name evidence="11" type="ORF">PAECIP111802_04739</name>
</gene>
<evidence type="ECO:0000256" key="5">
    <source>
        <dbReference type="ARBA" id="ARBA00022801"/>
    </source>
</evidence>
<name>A0ABN7TT99_9BACL</name>
<evidence type="ECO:0000256" key="8">
    <source>
        <dbReference type="PROSITE-ProRule" id="PRU01379"/>
    </source>
</evidence>
<keyword evidence="7" id="KW-0482">Metalloprotease</keyword>
<dbReference type="Pfam" id="PF01476">
    <property type="entry name" value="LysM"/>
    <property type="match status" value="1"/>
</dbReference>
<evidence type="ECO:0000259" key="9">
    <source>
        <dbReference type="PROSITE" id="PS51782"/>
    </source>
</evidence>
<dbReference type="InterPro" id="IPR057246">
    <property type="entry name" value="CARBOXYPEPT_ZN_1"/>
</dbReference>
<dbReference type="SMART" id="SM00631">
    <property type="entry name" value="Zn_pept"/>
    <property type="match status" value="1"/>
</dbReference>
<dbReference type="EMBL" id="CAJVCE010000015">
    <property type="protein sequence ID" value="CAG7650511.1"/>
    <property type="molecule type" value="Genomic_DNA"/>
</dbReference>
<evidence type="ECO:0000313" key="11">
    <source>
        <dbReference type="EMBL" id="CAG7650511.1"/>
    </source>
</evidence>
<keyword evidence="12" id="KW-1185">Reference proteome</keyword>
<feature type="active site" description="Proton donor/acceptor" evidence="8">
    <location>
        <position position="318"/>
    </location>
</feature>
<feature type="domain" description="Peptidase M14" evidence="10">
    <location>
        <begin position="59"/>
        <end position="346"/>
    </location>
</feature>
<evidence type="ECO:0000256" key="3">
    <source>
        <dbReference type="ARBA" id="ARBA00022670"/>
    </source>
</evidence>
<accession>A0ABN7TT99</accession>
<dbReference type="PANTHER" id="PTHR11705">
    <property type="entry name" value="PROTEASE FAMILY M14 CARBOXYPEPTIDASE A,B"/>
    <property type="match status" value="1"/>
</dbReference>
<dbReference type="PROSITE" id="PS51782">
    <property type="entry name" value="LYSM"/>
    <property type="match status" value="1"/>
</dbReference>
<comment type="similarity">
    <text evidence="2 8">Belongs to the peptidase M14 family.</text>
</comment>
<evidence type="ECO:0000313" key="12">
    <source>
        <dbReference type="Proteomes" id="UP000730618"/>
    </source>
</evidence>
<organism evidence="11 12">
    <name type="scientific">Paenibacillus allorhizosphaerae</name>
    <dbReference type="NCBI Taxonomy" id="2849866"/>
    <lineage>
        <taxon>Bacteria</taxon>
        <taxon>Bacillati</taxon>
        <taxon>Bacillota</taxon>
        <taxon>Bacilli</taxon>
        <taxon>Bacillales</taxon>
        <taxon>Paenibacillaceae</taxon>
        <taxon>Paenibacillus</taxon>
    </lineage>
</organism>
<evidence type="ECO:0000256" key="7">
    <source>
        <dbReference type="ARBA" id="ARBA00023049"/>
    </source>
</evidence>
<keyword evidence="3" id="KW-0645">Protease</keyword>
<dbReference type="Pfam" id="PF00246">
    <property type="entry name" value="Peptidase_M14"/>
    <property type="match status" value="1"/>
</dbReference>
<proteinExistence type="inferred from homology"/>
<keyword evidence="6" id="KW-0862">Zinc</keyword>
<dbReference type="InterPro" id="IPR000834">
    <property type="entry name" value="Peptidase_M14"/>
</dbReference>
<keyword evidence="5 11" id="KW-0378">Hydrolase</keyword>
<sequence>MNRYPIQAGDSFAQLAGRFGISIADLMTANPGIDPRRLRIGQTVMIPAGPHASIIDTTKAYGYCDLTRDLAALGTAYPFLQIGSIGYSTLGRTIPVVRIGSGTKEVHYNGAFHANEWITSLLLVKFVEDCANACCNSGQLRTCNVKELFGHVSLFVVPMVNPDGVELVHGTLCADEALYERLLHWNRGSRDFSGWKANVRGVDLNDQFPAFWDAERDRRDVPGPGPRDYTGEAPLTEPEAQAMEAFTRSRDFHLVMALHTQGQEIYWNYRDMEPEGAEKAAIRLGEASGYRPVKLFCSDAGYKDWFIQEYRRYGFTVEAGIGVNPLPIEQFDAIYEDMIGLLLEGLQI</sequence>
<dbReference type="PANTHER" id="PTHR11705:SF143">
    <property type="entry name" value="SLL0236 PROTEIN"/>
    <property type="match status" value="1"/>
</dbReference>
<dbReference type="EC" id="3.4.19.11" evidence="11"/>
<dbReference type="PROSITE" id="PS00132">
    <property type="entry name" value="CARBOXYPEPT_ZN_1"/>
    <property type="match status" value="1"/>
</dbReference>
<reference evidence="11 12" key="1">
    <citation type="submission" date="2021-06" db="EMBL/GenBank/DDBJ databases">
        <authorList>
            <person name="Criscuolo A."/>
        </authorList>
    </citation>
    <scope>NUCLEOTIDE SEQUENCE [LARGE SCALE GENOMIC DNA]</scope>
    <source>
        <strain evidence="12">CIP 111802</strain>
    </source>
</reference>
<dbReference type="CDD" id="cd06229">
    <property type="entry name" value="M14_Endopeptidase_I"/>
    <property type="match status" value="1"/>
</dbReference>
<dbReference type="PROSITE" id="PS52035">
    <property type="entry name" value="PEPTIDASE_M14"/>
    <property type="match status" value="1"/>
</dbReference>